<dbReference type="Proteomes" id="UP000481861">
    <property type="component" value="Unassembled WGS sequence"/>
</dbReference>
<dbReference type="Pfam" id="PF21153">
    <property type="entry name" value="NSUN5_N"/>
    <property type="match status" value="1"/>
</dbReference>
<dbReference type="OrthoDB" id="435282at2759"/>
<feature type="binding site" evidence="5">
    <location>
        <begin position="246"/>
        <end position="252"/>
    </location>
    <ligand>
        <name>S-adenosyl-L-methionine</name>
        <dbReference type="ChEBI" id="CHEBI:59789"/>
    </ligand>
</feature>
<evidence type="ECO:0000256" key="2">
    <source>
        <dbReference type="ARBA" id="ARBA00022679"/>
    </source>
</evidence>
<comment type="similarity">
    <text evidence="5">Belongs to the class I-like SAM-binding methyltransferase superfamily. RsmB/NOP family.</text>
</comment>
<protein>
    <submittedName>
        <fullName evidence="8">S-adenosyl-L-methionine-dependent methyltransferase</fullName>
    </submittedName>
</protein>
<evidence type="ECO:0000313" key="9">
    <source>
        <dbReference type="Proteomes" id="UP000481861"/>
    </source>
</evidence>
<feature type="active site" description="Nucleophile" evidence="5">
    <location>
        <position position="427"/>
    </location>
</feature>
<feature type="region of interest" description="Disordered" evidence="6">
    <location>
        <begin position="347"/>
        <end position="369"/>
    </location>
</feature>
<dbReference type="InterPro" id="IPR049560">
    <property type="entry name" value="MeTrfase_RsmB-F_NOP2_cat"/>
</dbReference>
<evidence type="ECO:0000259" key="7">
    <source>
        <dbReference type="PROSITE" id="PS51686"/>
    </source>
</evidence>
<feature type="compositionally biased region" description="Basic residues" evidence="6">
    <location>
        <begin position="570"/>
        <end position="581"/>
    </location>
</feature>
<dbReference type="GO" id="GO:0008173">
    <property type="term" value="F:RNA methyltransferase activity"/>
    <property type="evidence" value="ECO:0007669"/>
    <property type="project" value="InterPro"/>
</dbReference>
<evidence type="ECO:0000256" key="4">
    <source>
        <dbReference type="ARBA" id="ARBA00022884"/>
    </source>
</evidence>
<keyword evidence="2 5" id="KW-0808">Transferase</keyword>
<feature type="binding site" evidence="5">
    <location>
        <position position="326"/>
    </location>
    <ligand>
        <name>S-adenosyl-L-methionine</name>
        <dbReference type="ChEBI" id="CHEBI:59789"/>
    </ligand>
</feature>
<evidence type="ECO:0000313" key="8">
    <source>
        <dbReference type="EMBL" id="KAF2874215.1"/>
    </source>
</evidence>
<dbReference type="PROSITE" id="PS51686">
    <property type="entry name" value="SAM_MT_RSMB_NOP"/>
    <property type="match status" value="1"/>
</dbReference>
<feature type="domain" description="SAM-dependent MTase RsmB/NOP-type" evidence="7">
    <location>
        <begin position="139"/>
        <end position="518"/>
    </location>
</feature>
<dbReference type="PANTHER" id="PTHR22807:SF4">
    <property type="entry name" value="28S RRNA (CYTOSINE-C(5))-METHYLTRANSFERASE"/>
    <property type="match status" value="1"/>
</dbReference>
<dbReference type="GO" id="GO:0070475">
    <property type="term" value="P:rRNA base methylation"/>
    <property type="evidence" value="ECO:0007669"/>
    <property type="project" value="TreeGrafter"/>
</dbReference>
<dbReference type="Gene3D" id="3.30.70.1170">
    <property type="entry name" value="Sun protein, domain 3"/>
    <property type="match status" value="1"/>
</dbReference>
<dbReference type="GO" id="GO:0003723">
    <property type="term" value="F:RNA binding"/>
    <property type="evidence" value="ECO:0007669"/>
    <property type="project" value="UniProtKB-UniRule"/>
</dbReference>
<dbReference type="InterPro" id="IPR023267">
    <property type="entry name" value="RCMT"/>
</dbReference>
<evidence type="ECO:0000256" key="6">
    <source>
        <dbReference type="SAM" id="MobiDB-lite"/>
    </source>
</evidence>
<dbReference type="AlphaFoldDB" id="A0A7C8MDT9"/>
<keyword evidence="3 5" id="KW-0949">S-adenosyl-L-methionine</keyword>
<gene>
    <name evidence="8" type="ORF">BDV95DRAFT_326775</name>
</gene>
<keyword evidence="1 5" id="KW-0489">Methyltransferase</keyword>
<dbReference type="InterPro" id="IPR048889">
    <property type="entry name" value="NSUN5_RCM1_N"/>
</dbReference>
<proteinExistence type="inferred from homology"/>
<dbReference type="Gene3D" id="3.40.50.150">
    <property type="entry name" value="Vaccinia Virus protein VP39"/>
    <property type="match status" value="1"/>
</dbReference>
<evidence type="ECO:0000256" key="1">
    <source>
        <dbReference type="ARBA" id="ARBA00022603"/>
    </source>
</evidence>
<sequence>MSLYYEAAAVLTNTANIGGSLKSRIYNHKDLKSSPAQIFALVTEASKWSAVLKDVIEKCGLFAEEKKLTPILALLLTHDLLLSKSGVAASANHVLKLAVSRHRARLGAELTKARIRGGHSTLDAFRAVVDGGHLDRDQATPEHGRRHPRWVRVNTLKTTVAEELSTTFAAYKEASDLGEVLAAPGISKLYFADPTIPNLLALPSKVDLSKTQAYLAGRIILQDKASCFPACLLDPRPDHGDVIDGCAAPGNKATHLAAIISQRSSEQKKDTKVIAFERDKARTVTLAKMVNMASADSIVSIKGGSDFLTAQPDSLEFANVGAILLDPSCSGSGIVGRDDTIKMHLPEAMGAKPKSKPNHSKKRKRNDNAARISDTTLQLVLDDSPPEETPVIDNLSERLSALSTFQLRILTHAMQFPQVQRISYSTCSVYCEENESVVFQALCSSIAQERGWKMLDRGDQMDGLKKWEKRGVWDRGELGAEFEAIAERKEHILDACIRCEKGTADGTMGFFVAAFVRDEHALDIQSKTSGKMEQQATRDDTDEEWNGFSDREDAELNGDRNGNNVETRKKSNAKKRKVRGR</sequence>
<name>A0A7C8MDT9_9PLEO</name>
<dbReference type="PRINTS" id="PR02008">
    <property type="entry name" value="RCMTFAMILY"/>
</dbReference>
<evidence type="ECO:0000256" key="3">
    <source>
        <dbReference type="ARBA" id="ARBA00022691"/>
    </source>
</evidence>
<keyword evidence="4 5" id="KW-0694">RNA-binding</keyword>
<reference evidence="8 9" key="1">
    <citation type="submission" date="2020-01" db="EMBL/GenBank/DDBJ databases">
        <authorList>
            <consortium name="DOE Joint Genome Institute"/>
            <person name="Haridas S."/>
            <person name="Albert R."/>
            <person name="Binder M."/>
            <person name="Bloem J."/>
            <person name="Labutti K."/>
            <person name="Salamov A."/>
            <person name="Andreopoulos B."/>
            <person name="Baker S.E."/>
            <person name="Barry K."/>
            <person name="Bills G."/>
            <person name="Bluhm B.H."/>
            <person name="Cannon C."/>
            <person name="Castanera R."/>
            <person name="Culley D.E."/>
            <person name="Daum C."/>
            <person name="Ezra D."/>
            <person name="Gonzalez J.B."/>
            <person name="Henrissat B."/>
            <person name="Kuo A."/>
            <person name="Liang C."/>
            <person name="Lipzen A."/>
            <person name="Lutzoni F."/>
            <person name="Magnuson J."/>
            <person name="Mondo S."/>
            <person name="Nolan M."/>
            <person name="Ohm R."/>
            <person name="Pangilinan J."/>
            <person name="Park H.-J.H."/>
            <person name="Ramirez L."/>
            <person name="Alfaro M."/>
            <person name="Sun H."/>
            <person name="Tritt A."/>
            <person name="Yoshinaga Y."/>
            <person name="Zwiers L.-H.L."/>
            <person name="Turgeon B.G."/>
            <person name="Goodwin S.B."/>
            <person name="Spatafora J.W."/>
            <person name="Crous P.W."/>
            <person name="Grigoriev I.V."/>
        </authorList>
    </citation>
    <scope>NUCLEOTIDE SEQUENCE [LARGE SCALE GENOMIC DNA]</scope>
    <source>
        <strain evidence="8 9">CBS 611.86</strain>
    </source>
</reference>
<dbReference type="EMBL" id="JAADJZ010000006">
    <property type="protein sequence ID" value="KAF2874215.1"/>
    <property type="molecule type" value="Genomic_DNA"/>
</dbReference>
<comment type="caution">
    <text evidence="5">Lacks conserved residue(s) required for the propagation of feature annotation.</text>
</comment>
<feature type="region of interest" description="Disordered" evidence="6">
    <location>
        <begin position="527"/>
        <end position="581"/>
    </location>
</feature>
<dbReference type="InterPro" id="IPR049561">
    <property type="entry name" value="NSUN5_7_fdxn-like"/>
</dbReference>
<dbReference type="InterPro" id="IPR001678">
    <property type="entry name" value="MeTrfase_RsmB-F_NOP2_dom"/>
</dbReference>
<accession>A0A7C8MDT9</accession>
<comment type="caution">
    <text evidence="8">The sequence shown here is derived from an EMBL/GenBank/DDBJ whole genome shotgun (WGS) entry which is preliminary data.</text>
</comment>
<feature type="compositionally biased region" description="Basic residues" evidence="6">
    <location>
        <begin position="353"/>
        <end position="365"/>
    </location>
</feature>
<dbReference type="Pfam" id="PF01189">
    <property type="entry name" value="Methyltr_RsmB-F"/>
    <property type="match status" value="1"/>
</dbReference>
<dbReference type="SUPFAM" id="SSF53335">
    <property type="entry name" value="S-adenosyl-L-methionine-dependent methyltransferases"/>
    <property type="match status" value="1"/>
</dbReference>
<keyword evidence="9" id="KW-1185">Reference proteome</keyword>
<organism evidence="8 9">
    <name type="scientific">Massariosphaeria phaeospora</name>
    <dbReference type="NCBI Taxonomy" id="100035"/>
    <lineage>
        <taxon>Eukaryota</taxon>
        <taxon>Fungi</taxon>
        <taxon>Dikarya</taxon>
        <taxon>Ascomycota</taxon>
        <taxon>Pezizomycotina</taxon>
        <taxon>Dothideomycetes</taxon>
        <taxon>Pleosporomycetidae</taxon>
        <taxon>Pleosporales</taxon>
        <taxon>Pleosporales incertae sedis</taxon>
        <taxon>Massariosphaeria</taxon>
    </lineage>
</organism>
<evidence type="ECO:0000256" key="5">
    <source>
        <dbReference type="PROSITE-ProRule" id="PRU01023"/>
    </source>
</evidence>
<dbReference type="InterPro" id="IPR029063">
    <property type="entry name" value="SAM-dependent_MTases_sf"/>
</dbReference>
<feature type="binding site" evidence="5">
    <location>
        <position position="277"/>
    </location>
    <ligand>
        <name>S-adenosyl-L-methionine</name>
        <dbReference type="ChEBI" id="CHEBI:59789"/>
    </ligand>
</feature>
<dbReference type="Pfam" id="PF21148">
    <property type="entry name" value="NSUN5_fdxn-like"/>
    <property type="match status" value="1"/>
</dbReference>
<dbReference type="PANTHER" id="PTHR22807">
    <property type="entry name" value="NOP2 YEAST -RELATED NOL1/NOP2/FMU SUN DOMAIN-CONTAINING"/>
    <property type="match status" value="1"/>
</dbReference>
<dbReference type="GO" id="GO:0005730">
    <property type="term" value="C:nucleolus"/>
    <property type="evidence" value="ECO:0007669"/>
    <property type="project" value="TreeGrafter"/>
</dbReference>